<dbReference type="PANTHER" id="PTHR24416">
    <property type="entry name" value="TYROSINE-PROTEIN KINASE RECEPTOR"/>
    <property type="match status" value="1"/>
</dbReference>
<dbReference type="EMBL" id="HBUF01339781">
    <property type="protein sequence ID" value="CAG6701248.1"/>
    <property type="molecule type" value="Transcribed_RNA"/>
</dbReference>
<dbReference type="GO" id="GO:0046872">
    <property type="term" value="F:metal ion binding"/>
    <property type="evidence" value="ECO:0007669"/>
    <property type="project" value="UniProtKB-KW"/>
</dbReference>
<evidence type="ECO:0000256" key="9">
    <source>
        <dbReference type="ARBA" id="ARBA00022777"/>
    </source>
</evidence>
<feature type="binding site" evidence="20">
    <location>
        <position position="112"/>
    </location>
    <ligand>
        <name>Mg(2+)</name>
        <dbReference type="ChEBI" id="CHEBI:18420"/>
    </ligand>
</feature>
<feature type="domain" description="Protein kinase" evidence="21">
    <location>
        <begin position="1"/>
        <end position="229"/>
    </location>
</feature>
<keyword evidence="17" id="KW-0393">Immunoglobulin domain</keyword>
<evidence type="ECO:0000259" key="21">
    <source>
        <dbReference type="PROSITE" id="PS50011"/>
    </source>
</evidence>
<evidence type="ECO:0000256" key="2">
    <source>
        <dbReference type="ARBA" id="ARBA00011902"/>
    </source>
</evidence>
<evidence type="ECO:0000256" key="8">
    <source>
        <dbReference type="ARBA" id="ARBA00022741"/>
    </source>
</evidence>
<accession>A0A8D8XL90</accession>
<feature type="active site" description="Proton acceptor" evidence="18">
    <location>
        <position position="94"/>
    </location>
</feature>
<dbReference type="GO" id="GO:0007169">
    <property type="term" value="P:cell surface receptor protein tyrosine kinase signaling pathway"/>
    <property type="evidence" value="ECO:0007669"/>
    <property type="project" value="TreeGrafter"/>
</dbReference>
<dbReference type="Pfam" id="PF07714">
    <property type="entry name" value="PK_Tyr_Ser-Thr"/>
    <property type="match status" value="1"/>
</dbReference>
<dbReference type="EC" id="2.7.10.1" evidence="2"/>
<evidence type="ECO:0000256" key="15">
    <source>
        <dbReference type="ARBA" id="ARBA00023170"/>
    </source>
</evidence>
<keyword evidence="3" id="KW-0597">Phosphoprotein</keyword>
<evidence type="ECO:0000256" key="19">
    <source>
        <dbReference type="PIRSR" id="PIRSR000615-2"/>
    </source>
</evidence>
<evidence type="ECO:0000256" key="10">
    <source>
        <dbReference type="ARBA" id="ARBA00022840"/>
    </source>
</evidence>
<dbReference type="InterPro" id="IPR050122">
    <property type="entry name" value="RTK"/>
</dbReference>
<dbReference type="InterPro" id="IPR008266">
    <property type="entry name" value="Tyr_kinase_AS"/>
</dbReference>
<evidence type="ECO:0000256" key="1">
    <source>
        <dbReference type="ARBA" id="ARBA00004167"/>
    </source>
</evidence>
<keyword evidence="9" id="KW-0418">Kinase</keyword>
<organism evidence="22">
    <name type="scientific">Cacopsylla melanoneura</name>
    <dbReference type="NCBI Taxonomy" id="428564"/>
    <lineage>
        <taxon>Eukaryota</taxon>
        <taxon>Metazoa</taxon>
        <taxon>Ecdysozoa</taxon>
        <taxon>Arthropoda</taxon>
        <taxon>Hexapoda</taxon>
        <taxon>Insecta</taxon>
        <taxon>Pterygota</taxon>
        <taxon>Neoptera</taxon>
        <taxon>Paraneoptera</taxon>
        <taxon>Hemiptera</taxon>
        <taxon>Sternorrhyncha</taxon>
        <taxon>Psylloidea</taxon>
        <taxon>Psyllidae</taxon>
        <taxon>Psyllinae</taxon>
        <taxon>Cacopsylla</taxon>
    </lineage>
</organism>
<evidence type="ECO:0000313" key="22">
    <source>
        <dbReference type="EMBL" id="CAG6701248.1"/>
    </source>
</evidence>
<feature type="binding site" evidence="19">
    <location>
        <position position="98"/>
    </location>
    <ligand>
        <name>ATP</name>
        <dbReference type="ChEBI" id="CHEBI:30616"/>
    </ligand>
</feature>
<keyword evidence="7" id="KW-0677">Repeat</keyword>
<dbReference type="PANTHER" id="PTHR24416:SF550">
    <property type="entry name" value="FIBROBLAST GROWTH FACTOR RECEPTOR HOMOLOG 1-RELATED"/>
    <property type="match status" value="1"/>
</dbReference>
<keyword evidence="15 22" id="KW-0675">Receptor</keyword>
<evidence type="ECO:0000256" key="13">
    <source>
        <dbReference type="ARBA" id="ARBA00023137"/>
    </source>
</evidence>
<evidence type="ECO:0000256" key="6">
    <source>
        <dbReference type="ARBA" id="ARBA00022729"/>
    </source>
</evidence>
<evidence type="ECO:0000256" key="5">
    <source>
        <dbReference type="ARBA" id="ARBA00022692"/>
    </source>
</evidence>
<dbReference type="SMART" id="SM00219">
    <property type="entry name" value="TyrKc"/>
    <property type="match status" value="1"/>
</dbReference>
<dbReference type="InterPro" id="IPR000719">
    <property type="entry name" value="Prot_kinase_dom"/>
</dbReference>
<evidence type="ECO:0000256" key="17">
    <source>
        <dbReference type="ARBA" id="ARBA00023319"/>
    </source>
</evidence>
<dbReference type="GO" id="GO:0005886">
    <property type="term" value="C:plasma membrane"/>
    <property type="evidence" value="ECO:0007669"/>
    <property type="project" value="TreeGrafter"/>
</dbReference>
<keyword evidence="20" id="KW-0460">Magnesium</keyword>
<keyword evidence="13" id="KW-0829">Tyrosine-protein kinase</keyword>
<dbReference type="InterPro" id="IPR020635">
    <property type="entry name" value="Tyr_kinase_cat_dom"/>
</dbReference>
<evidence type="ECO:0000256" key="12">
    <source>
        <dbReference type="ARBA" id="ARBA00023136"/>
    </source>
</evidence>
<evidence type="ECO:0000256" key="4">
    <source>
        <dbReference type="ARBA" id="ARBA00022679"/>
    </source>
</evidence>
<evidence type="ECO:0000256" key="3">
    <source>
        <dbReference type="ARBA" id="ARBA00022553"/>
    </source>
</evidence>
<dbReference type="InterPro" id="IPR011009">
    <property type="entry name" value="Kinase-like_dom_sf"/>
</dbReference>
<keyword evidence="20" id="KW-0479">Metal-binding</keyword>
<reference evidence="22" key="1">
    <citation type="submission" date="2021-05" db="EMBL/GenBank/DDBJ databases">
        <authorList>
            <person name="Alioto T."/>
            <person name="Alioto T."/>
            <person name="Gomez Garrido J."/>
        </authorList>
    </citation>
    <scope>NUCLEOTIDE SEQUENCE</scope>
</reference>
<keyword evidence="5" id="KW-0812">Transmembrane</keyword>
<keyword evidence="6" id="KW-0732">Signal</keyword>
<feature type="binding site" evidence="20">
    <location>
        <position position="99"/>
    </location>
    <ligand>
        <name>Mg(2+)</name>
        <dbReference type="ChEBI" id="CHEBI:18420"/>
    </ligand>
</feature>
<dbReference type="InterPro" id="IPR001245">
    <property type="entry name" value="Ser-Thr/Tyr_kinase_cat_dom"/>
</dbReference>
<keyword evidence="11" id="KW-1133">Transmembrane helix</keyword>
<dbReference type="GO" id="GO:0004714">
    <property type="term" value="F:transmembrane receptor protein tyrosine kinase activity"/>
    <property type="evidence" value="ECO:0007669"/>
    <property type="project" value="UniProtKB-EC"/>
</dbReference>
<protein>
    <recommendedName>
        <fullName evidence="2">receptor protein-tyrosine kinase</fullName>
        <ecNumber evidence="2">2.7.10.1</ecNumber>
    </recommendedName>
</protein>
<dbReference type="GO" id="GO:0043235">
    <property type="term" value="C:receptor complex"/>
    <property type="evidence" value="ECO:0007669"/>
    <property type="project" value="TreeGrafter"/>
</dbReference>
<keyword evidence="16" id="KW-0325">Glycoprotein</keyword>
<evidence type="ECO:0000256" key="7">
    <source>
        <dbReference type="ARBA" id="ARBA00022737"/>
    </source>
</evidence>
<keyword evidence="14" id="KW-1015">Disulfide bond</keyword>
<evidence type="ECO:0000256" key="14">
    <source>
        <dbReference type="ARBA" id="ARBA00023157"/>
    </source>
</evidence>
<keyword evidence="10 19" id="KW-0067">ATP-binding</keyword>
<keyword evidence="8 19" id="KW-0547">Nucleotide-binding</keyword>
<dbReference type="PROSITE" id="PS00109">
    <property type="entry name" value="PROTEIN_KINASE_TYR"/>
    <property type="match status" value="1"/>
</dbReference>
<dbReference type="Gene3D" id="1.10.510.10">
    <property type="entry name" value="Transferase(Phosphotransferase) domain 1"/>
    <property type="match status" value="1"/>
</dbReference>
<dbReference type="PROSITE" id="PS50011">
    <property type="entry name" value="PROTEIN_KINASE_DOM"/>
    <property type="match status" value="1"/>
</dbReference>
<evidence type="ECO:0000256" key="20">
    <source>
        <dbReference type="PIRSR" id="PIRSR000615-3"/>
    </source>
</evidence>
<dbReference type="PIRSF" id="PIRSF000615">
    <property type="entry name" value="TyrPK_CSF1-R"/>
    <property type="match status" value="1"/>
</dbReference>
<dbReference type="FunFam" id="1.10.510.10:FF:000007">
    <property type="entry name" value="Fibroblast growth factor receptor"/>
    <property type="match status" value="1"/>
</dbReference>
<evidence type="ECO:0000256" key="11">
    <source>
        <dbReference type="ARBA" id="ARBA00022989"/>
    </source>
</evidence>
<dbReference type="PRINTS" id="PR00109">
    <property type="entry name" value="TYRKINASE"/>
</dbReference>
<comment type="subcellular location">
    <subcellularLocation>
        <location evidence="1">Membrane</location>
        <topology evidence="1">Single-pass membrane protein</topology>
    </subcellularLocation>
</comment>
<dbReference type="Gene3D" id="3.30.200.20">
    <property type="entry name" value="Phosphorylase Kinase, domain 1"/>
    <property type="match status" value="1"/>
</dbReference>
<dbReference type="GO" id="GO:0005524">
    <property type="term" value="F:ATP binding"/>
    <property type="evidence" value="ECO:0007669"/>
    <property type="project" value="UniProtKB-KW"/>
</dbReference>
<keyword evidence="12" id="KW-0472">Membrane</keyword>
<evidence type="ECO:0000256" key="16">
    <source>
        <dbReference type="ARBA" id="ARBA00023180"/>
    </source>
</evidence>
<dbReference type="AlphaFoldDB" id="A0A8D8XL90"/>
<proteinExistence type="predicted"/>
<dbReference type="SUPFAM" id="SSF56112">
    <property type="entry name" value="Protein kinase-like (PK-like)"/>
    <property type="match status" value="1"/>
</dbReference>
<evidence type="ECO:0000256" key="18">
    <source>
        <dbReference type="PIRSR" id="PIRSR000615-1"/>
    </source>
</evidence>
<name>A0A8D8XL90_9HEMI</name>
<keyword evidence="4" id="KW-0808">Transferase</keyword>
<sequence length="283" mass="32338">MIDLVSEMEVMKMIGKHINIINLLGVCTQSGPLYVIVEYAAQDNLRAFLRKHRLSPEYSNVGKDVLSDNDLLTYAHQVAAGMAYLPSKKCIHRDLAARNVLVSEHNTMNIADFGLARDVLSGDYYRKKSDGKVPVKWVAPEALFENLYTYQSDVWSFGILLWEIITYGGIPYPAIPTEALYSLLQNGYRMEKPAHCTDEVYEIMRDCWKSEPTERPEFSQLISKLHNIMVNGTMIDNDLHVREAYLEHEFHQLDTTSIIPSSSPLVSWSSNSLRISFKQEVRM</sequence>